<name>A0A1H9BRG4_9GAMM</name>
<protein>
    <recommendedName>
        <fullName evidence="4">Cytochrome c oxidase assembly protein CtaG</fullName>
    </recommendedName>
</protein>
<keyword evidence="9 10" id="KW-0472">Membrane</keyword>
<dbReference type="EMBL" id="FOFS01000002">
    <property type="protein sequence ID" value="SEP91291.1"/>
    <property type="molecule type" value="Genomic_DNA"/>
</dbReference>
<dbReference type="NCBIfam" id="NF003465">
    <property type="entry name" value="PRK05089.1"/>
    <property type="match status" value="1"/>
</dbReference>
<keyword evidence="5 10" id="KW-0812">Transmembrane</keyword>
<proteinExistence type="inferred from homology"/>
<gene>
    <name evidence="11" type="ORF">SAMN04488038_102186</name>
</gene>
<reference evidence="11 12" key="1">
    <citation type="submission" date="2016-10" db="EMBL/GenBank/DDBJ databases">
        <authorList>
            <person name="de Groot N.N."/>
        </authorList>
    </citation>
    <scope>NUCLEOTIDE SEQUENCE [LARGE SCALE GENOMIC DNA]</scope>
    <source>
        <strain evidence="11 12">DSM 25927</strain>
    </source>
</reference>
<evidence type="ECO:0000256" key="5">
    <source>
        <dbReference type="ARBA" id="ARBA00022692"/>
    </source>
</evidence>
<feature type="transmembrane region" description="Helical" evidence="10">
    <location>
        <begin position="12"/>
        <end position="30"/>
    </location>
</feature>
<evidence type="ECO:0000256" key="10">
    <source>
        <dbReference type="SAM" id="Phobius"/>
    </source>
</evidence>
<comment type="subcellular location">
    <subcellularLocation>
        <location evidence="2">Cell inner membrane</location>
        <topology evidence="2">Single-pass type II membrane protein</topology>
        <orientation evidence="2">Periplasmic side</orientation>
    </subcellularLocation>
</comment>
<evidence type="ECO:0000256" key="8">
    <source>
        <dbReference type="ARBA" id="ARBA00023008"/>
    </source>
</evidence>
<dbReference type="GO" id="GO:0005507">
    <property type="term" value="F:copper ion binding"/>
    <property type="evidence" value="ECO:0007669"/>
    <property type="project" value="InterPro"/>
</dbReference>
<dbReference type="PANTHER" id="PTHR21320">
    <property type="entry name" value="CYTOCHROME C OXIDASE ASSEMBLY PROTEIN COX11-RELATED"/>
    <property type="match status" value="1"/>
</dbReference>
<dbReference type="InterPro" id="IPR023471">
    <property type="entry name" value="CtaG/Cox11_dom_sf"/>
</dbReference>
<keyword evidence="12" id="KW-1185">Reference proteome</keyword>
<organism evidence="11 12">
    <name type="scientific">Solimonas aquatica</name>
    <dbReference type="NCBI Taxonomy" id="489703"/>
    <lineage>
        <taxon>Bacteria</taxon>
        <taxon>Pseudomonadati</taxon>
        <taxon>Pseudomonadota</taxon>
        <taxon>Gammaproteobacteria</taxon>
        <taxon>Nevskiales</taxon>
        <taxon>Nevskiaceae</taxon>
        <taxon>Solimonas</taxon>
    </lineage>
</organism>
<dbReference type="OrthoDB" id="9804841at2"/>
<keyword evidence="7 10" id="KW-1133">Transmembrane helix</keyword>
<dbReference type="PANTHER" id="PTHR21320:SF3">
    <property type="entry name" value="CYTOCHROME C OXIDASE ASSEMBLY PROTEIN COX11, MITOCHONDRIAL-RELATED"/>
    <property type="match status" value="1"/>
</dbReference>
<evidence type="ECO:0000256" key="7">
    <source>
        <dbReference type="ARBA" id="ARBA00022989"/>
    </source>
</evidence>
<keyword evidence="8" id="KW-0186">Copper</keyword>
<dbReference type="Gene3D" id="2.60.370.10">
    <property type="entry name" value="Ctag/Cox11"/>
    <property type="match status" value="1"/>
</dbReference>
<evidence type="ECO:0000313" key="12">
    <source>
        <dbReference type="Proteomes" id="UP000199233"/>
    </source>
</evidence>
<evidence type="ECO:0000256" key="6">
    <source>
        <dbReference type="ARBA" id="ARBA00022968"/>
    </source>
</evidence>
<evidence type="ECO:0000256" key="4">
    <source>
        <dbReference type="ARBA" id="ARBA00015384"/>
    </source>
</evidence>
<evidence type="ECO:0000256" key="9">
    <source>
        <dbReference type="ARBA" id="ARBA00023136"/>
    </source>
</evidence>
<dbReference type="InterPro" id="IPR007533">
    <property type="entry name" value="Cyt_c_oxidase_assmbl_CtaG"/>
</dbReference>
<dbReference type="Pfam" id="PF04442">
    <property type="entry name" value="CtaG_Cox11"/>
    <property type="match status" value="1"/>
</dbReference>
<dbReference type="SUPFAM" id="SSF110111">
    <property type="entry name" value="Ctag/Cox11"/>
    <property type="match status" value="1"/>
</dbReference>
<evidence type="ECO:0000256" key="3">
    <source>
        <dbReference type="ARBA" id="ARBA00009620"/>
    </source>
</evidence>
<comment type="function">
    <text evidence="1">Exerts its effect at some terminal stage of cytochrome c oxidase synthesis, probably by being involved in the insertion of the copper B into subunit I.</text>
</comment>
<dbReference type="PIRSF" id="PIRSF005413">
    <property type="entry name" value="COX11"/>
    <property type="match status" value="1"/>
</dbReference>
<dbReference type="GO" id="GO:0005886">
    <property type="term" value="C:plasma membrane"/>
    <property type="evidence" value="ECO:0007669"/>
    <property type="project" value="UniProtKB-SubCell"/>
</dbReference>
<dbReference type="RefSeq" id="WP_093282132.1">
    <property type="nucleotide sequence ID" value="NZ_FOFS01000002.1"/>
</dbReference>
<dbReference type="STRING" id="489703.SAMN04488038_102186"/>
<evidence type="ECO:0000313" key="11">
    <source>
        <dbReference type="EMBL" id="SEP91291.1"/>
    </source>
</evidence>
<dbReference type="AlphaFoldDB" id="A0A1H9BRG4"/>
<evidence type="ECO:0000256" key="2">
    <source>
        <dbReference type="ARBA" id="ARBA00004382"/>
    </source>
</evidence>
<accession>A0A1H9BRG4</accession>
<dbReference type="Proteomes" id="UP000199233">
    <property type="component" value="Unassembled WGS sequence"/>
</dbReference>
<sequence length="178" mass="19703">MSTATQRHWVRLLLVTAGMFGFGFASAPLYNKLCYAMGLNGRIENKAAESAAIAVDTSRQVTVEFVTTVNGGRPWEFKPDQAQTQLHPGEYRTVSFFLRNTQDQAITAQAVPNIAPPEAAQYLHKTECFCFKQQAFASGEGRHMPVVFTVDPNLPKDIDHITLAYTFFDVTKVAQAAN</sequence>
<comment type="similarity">
    <text evidence="3">Belongs to the COX11/CtaG family.</text>
</comment>
<evidence type="ECO:0000256" key="1">
    <source>
        <dbReference type="ARBA" id="ARBA00004007"/>
    </source>
</evidence>
<keyword evidence="6" id="KW-0735">Signal-anchor</keyword>